<feature type="compositionally biased region" description="Low complexity" evidence="1">
    <location>
        <begin position="61"/>
        <end position="71"/>
    </location>
</feature>
<dbReference type="Proteomes" id="UP000009046">
    <property type="component" value="Unassembled WGS sequence"/>
</dbReference>
<sequence length="1095" mass="124359">MFGSKLKTWMENHIGRNKKKIQEKEKNDSSTTTTTTTTTRNGRTVILDSSESLAQSDTGISSSSQQVLSSSMTDNNNKEGGYYTTTMESEKSGMTHCLTAISLPSPESAYSTGYSTDGASPGGTGPPEYYINIRTGKHYFPSPAPTPTSPQPNNPTFAQYHSENQYMTTTSFLTSNCSLPRGYLSHPSHHYSGLSVVVVDKNESCDGYTTTNGLRNRLSSVTSQTVFPTKTFFPESSSHKSVGPEDREQVNKSSSIPPLSTSGGYDNSSKSPSQIKSPSKSQLSSFKLFLKSPKQDKFKDDGKNCCKKILSPKSKKWYKQPFQKFANNKRTSTDSTAEGNVFHNNNTNNNNNNNKNDGRKDVIGDKNVYYVSKENAASPRQRNRIKTNPWLPTEPMSSQNFQINFSPDLMMRNRSCTNTPLQNRKINENVENVQNRFQEMNVRYDERSKDYLKTLEKVVSRHVGQKLYHLELSDHSEEDVTLNEMMGTYNESYVYEKETDILSDSDPTDCEDYVTDSEADNGGDEQDSHDDELDFIDNGSITETDEKNITGNPGKCTYHDIYVSKKNSFLYKSERHHHHHHHHHHHSRKDSDSKKNYRKEKDVKMRKTKDNEKVNEKLRRKSVVRKSFKCDEDDLKRKPEVKVKAELNENVGGLNLSRVLMERMMSKNGSKSADGTPVSIRRQNLIKELRETYIGSESKQTGQEQQQQQPEKQNEKSINKKLFVVDIEGDKKYDELITEAENIFQSMQNSPIFQNRKKIIIKPDDDRGGDDDDDDDDTRLNANKMSDTIDIWKNAEKMCDLVLTEQEVVTSLRKSPKNLGLKLFDEKEILQTPRKIKQLDFCREKKKNNSFKTKSSAAHSPLDPLGPTFKNFSIFKPANPIQDVKISLSSSDEFEERPGENNERVPVPVPVPQIIPLVESSPVVPIAFQSVDLGQPLTSYCPQSEPVKRKIYTCSKTYDKLVKRFENTPKISREETGQIRSRHESIMLKKKMSTRNLENDHYKKSNKNNRGHFREQQDKKENINNERIFNNNNNNNSNNFYPGEIIFPAAAAAAAAVAPPPPSSSSSSSYESNHLKRSAPAIKTNRQLHDSNVLR</sequence>
<dbReference type="OMA" id="SRHESIM"/>
<feature type="compositionally biased region" description="Low complexity" evidence="1">
    <location>
        <begin position="268"/>
        <end position="282"/>
    </location>
</feature>
<accession>E0W466</accession>
<feature type="region of interest" description="Disordered" evidence="1">
    <location>
        <begin position="329"/>
        <end position="362"/>
    </location>
</feature>
<feature type="compositionally biased region" description="Low complexity" evidence="1">
    <location>
        <begin position="344"/>
        <end position="355"/>
    </location>
</feature>
<dbReference type="KEGG" id="phu:Phum_PHUM615970"/>
<feature type="compositionally biased region" description="Basic and acidic residues" evidence="1">
    <location>
        <begin position="589"/>
        <end position="616"/>
    </location>
</feature>
<dbReference type="AlphaFoldDB" id="E0W466"/>
<keyword evidence="4" id="KW-1185">Reference proteome</keyword>
<dbReference type="HOGENOM" id="CLU_278125_0_0_1"/>
<dbReference type="VEuPathDB" id="VectorBase:PHUM615970"/>
<feature type="compositionally biased region" description="Acidic residues" evidence="1">
    <location>
        <begin position="767"/>
        <end position="777"/>
    </location>
</feature>
<feature type="compositionally biased region" description="Low complexity" evidence="1">
    <location>
        <begin position="696"/>
        <end position="711"/>
    </location>
</feature>
<dbReference type="InParanoid" id="E0W466"/>
<dbReference type="eggNOG" id="ENOG502RZD5">
    <property type="taxonomic scope" value="Eukaryota"/>
</dbReference>
<feature type="region of interest" description="Disordered" evidence="1">
    <location>
        <begin position="501"/>
        <end position="556"/>
    </location>
</feature>
<dbReference type="OrthoDB" id="6367309at2759"/>
<feature type="compositionally biased region" description="Polar residues" evidence="1">
    <location>
        <begin position="251"/>
        <end position="267"/>
    </location>
</feature>
<feature type="compositionally biased region" description="Low complexity" evidence="1">
    <location>
        <begin position="1025"/>
        <end position="1035"/>
    </location>
</feature>
<evidence type="ECO:0000256" key="1">
    <source>
        <dbReference type="SAM" id="MobiDB-lite"/>
    </source>
</evidence>
<feature type="region of interest" description="Disordered" evidence="1">
    <location>
        <begin position="695"/>
        <end position="717"/>
    </location>
</feature>
<dbReference type="CTD" id="8239821"/>
<feature type="compositionally biased region" description="Polar residues" evidence="1">
    <location>
        <begin position="329"/>
        <end position="338"/>
    </location>
</feature>
<feature type="region of interest" description="Disordered" evidence="1">
    <location>
        <begin position="574"/>
        <end position="616"/>
    </location>
</feature>
<proteinExistence type="predicted"/>
<name>E0W466_PEDHC</name>
<protein>
    <submittedName>
        <fullName evidence="2 3">Uncharacterized protein</fullName>
    </submittedName>
</protein>
<gene>
    <name evidence="3" type="primary">8239821</name>
    <name evidence="2" type="ORF">Phum_PHUM615970</name>
</gene>
<feature type="compositionally biased region" description="Acidic residues" evidence="1">
    <location>
        <begin position="501"/>
        <end position="535"/>
    </location>
</feature>
<evidence type="ECO:0000313" key="2">
    <source>
        <dbReference type="EMBL" id="EEB20422.1"/>
    </source>
</evidence>
<feature type="compositionally biased region" description="Basic and acidic residues" evidence="1">
    <location>
        <begin position="8"/>
        <end position="28"/>
    </location>
</feature>
<dbReference type="RefSeq" id="XP_002433160.1">
    <property type="nucleotide sequence ID" value="XM_002433115.1"/>
</dbReference>
<feature type="region of interest" description="Disordered" evidence="1">
    <location>
        <begin position="1056"/>
        <end position="1095"/>
    </location>
</feature>
<dbReference type="EMBL" id="AAZO01007532">
    <property type="status" value="NOT_ANNOTATED_CDS"/>
    <property type="molecule type" value="Genomic_DNA"/>
</dbReference>
<reference evidence="3" key="3">
    <citation type="submission" date="2021-02" db="UniProtKB">
        <authorList>
            <consortium name="EnsemblMetazoa"/>
        </authorList>
    </citation>
    <scope>IDENTIFICATION</scope>
    <source>
        <strain evidence="3">USDA</strain>
    </source>
</reference>
<evidence type="ECO:0000313" key="3">
    <source>
        <dbReference type="EnsemblMetazoa" id="PHUM615970-PA"/>
    </source>
</evidence>
<dbReference type="EnsemblMetazoa" id="PHUM615970-RA">
    <property type="protein sequence ID" value="PHUM615970-PA"/>
    <property type="gene ID" value="PHUM615970"/>
</dbReference>
<organism>
    <name type="scientific">Pediculus humanus subsp. corporis</name>
    <name type="common">Body louse</name>
    <dbReference type="NCBI Taxonomy" id="121224"/>
    <lineage>
        <taxon>Eukaryota</taxon>
        <taxon>Metazoa</taxon>
        <taxon>Ecdysozoa</taxon>
        <taxon>Arthropoda</taxon>
        <taxon>Hexapoda</taxon>
        <taxon>Insecta</taxon>
        <taxon>Pterygota</taxon>
        <taxon>Neoptera</taxon>
        <taxon>Paraneoptera</taxon>
        <taxon>Psocodea</taxon>
        <taxon>Troctomorpha</taxon>
        <taxon>Phthiraptera</taxon>
        <taxon>Anoplura</taxon>
        <taxon>Pediculidae</taxon>
        <taxon>Pediculus</taxon>
    </lineage>
</organism>
<feature type="region of interest" description="Disordered" evidence="1">
    <location>
        <begin position="992"/>
        <end position="1035"/>
    </location>
</feature>
<feature type="compositionally biased region" description="Polar residues" evidence="1">
    <location>
        <begin position="47"/>
        <end position="60"/>
    </location>
</feature>
<feature type="region of interest" description="Disordered" evidence="1">
    <location>
        <begin position="232"/>
        <end position="282"/>
    </location>
</feature>
<dbReference type="GeneID" id="8239821"/>
<feature type="region of interest" description="Disordered" evidence="1">
    <location>
        <begin position="755"/>
        <end position="779"/>
    </location>
</feature>
<feature type="compositionally biased region" description="Basic residues" evidence="1">
    <location>
        <begin position="574"/>
        <end position="588"/>
    </location>
</feature>
<dbReference type="FunCoup" id="E0W466">
    <property type="interactions" value="6"/>
</dbReference>
<feature type="region of interest" description="Disordered" evidence="1">
    <location>
        <begin position="1"/>
        <end position="84"/>
    </location>
</feature>
<reference evidence="2" key="1">
    <citation type="submission" date="2007-04" db="EMBL/GenBank/DDBJ databases">
        <title>Annotation of Pediculus humanus corporis strain USDA.</title>
        <authorList>
            <person name="Kirkness E."/>
            <person name="Hannick L."/>
            <person name="Hass B."/>
            <person name="Bruggner R."/>
            <person name="Lawson D."/>
            <person name="Bidwell S."/>
            <person name="Joardar V."/>
            <person name="Caler E."/>
            <person name="Walenz B."/>
            <person name="Inman J."/>
            <person name="Schobel S."/>
            <person name="Galinsky K."/>
            <person name="Amedeo P."/>
            <person name="Strausberg R."/>
        </authorList>
    </citation>
    <scope>NUCLEOTIDE SEQUENCE</scope>
    <source>
        <strain evidence="2">USDA</strain>
    </source>
</reference>
<evidence type="ECO:0000313" key="4">
    <source>
        <dbReference type="Proteomes" id="UP000009046"/>
    </source>
</evidence>
<feature type="compositionally biased region" description="Basic and acidic residues" evidence="1">
    <location>
        <begin position="1012"/>
        <end position="1024"/>
    </location>
</feature>
<dbReference type="EMBL" id="DS235886">
    <property type="protein sequence ID" value="EEB20422.1"/>
    <property type="molecule type" value="Genomic_DNA"/>
</dbReference>
<reference evidence="2" key="2">
    <citation type="submission" date="2007-04" db="EMBL/GenBank/DDBJ databases">
        <title>The genome of the human body louse.</title>
        <authorList>
            <consortium name="The Human Body Louse Genome Consortium"/>
            <person name="Kirkness E."/>
            <person name="Walenz B."/>
            <person name="Hass B."/>
            <person name="Bruggner R."/>
            <person name="Strausberg R."/>
        </authorList>
    </citation>
    <scope>NUCLEOTIDE SEQUENCE</scope>
    <source>
        <strain evidence="2">USDA</strain>
    </source>
</reference>